<keyword evidence="4" id="KW-0997">Cell inner membrane</keyword>
<dbReference type="GO" id="GO:0015418">
    <property type="term" value="F:ABC-type quaternary ammonium compound transporting activity"/>
    <property type="evidence" value="ECO:0007669"/>
    <property type="project" value="UniProtKB-EC"/>
</dbReference>
<evidence type="ECO:0000256" key="7">
    <source>
        <dbReference type="ARBA" id="ARBA00022967"/>
    </source>
</evidence>
<name>A0AA90NFB2_9ACTN</name>
<keyword evidence="10" id="KW-0472">Membrane</keyword>
<gene>
    <name evidence="13" type="ORF">Q7X28_05900</name>
</gene>
<protein>
    <recommendedName>
        <fullName evidence="11">ABC-type quaternary amine transporter</fullName>
        <ecNumber evidence="11">7.6.2.9</ecNumber>
    </recommendedName>
</protein>
<keyword evidence="1" id="KW-0813">Transport</keyword>
<dbReference type="RefSeq" id="WP_305110659.1">
    <property type="nucleotide sequence ID" value="NZ_JAUTIX010000002.1"/>
</dbReference>
<proteinExistence type="predicted"/>
<dbReference type="GO" id="GO:0005524">
    <property type="term" value="F:ATP binding"/>
    <property type="evidence" value="ECO:0007669"/>
    <property type="project" value="UniProtKB-KW"/>
</dbReference>
<sequence>MNDAVVVRGLSVRYGRTEVLREIDLTVRRGAVTAVVGPSGCGKTTLLRAIAGLERAAAGSIEIDGAVVAAPGIDVAPERRSVGLVPQEGALFAHLTVRGNVGFGLGPWWRRVPGRDDRVAGLLATVGLDGLADRRPAELSGGQQQRVALARALAPRPAVIGLDEPFSALDAALRTRLREHVSQTLRVEDATALLVTHDAEEALAMADSVVVLVDGAVRQAGPAQEVYTAPVDTEVARLFGEVTALPGTASGDHAVCALGRIPLRHSATGPVEVLARPGELTLIAGGAHRVRSVGFRGEHCAVTATVGETTVWLDVPVTEAPEVGAAVTIAAARPLHAVAPR</sequence>
<evidence type="ECO:0000256" key="2">
    <source>
        <dbReference type="ARBA" id="ARBA00022475"/>
    </source>
</evidence>
<keyword evidence="8" id="KW-0408">Iron</keyword>
<accession>A0AA90NFB2</accession>
<dbReference type="Pfam" id="PF00005">
    <property type="entry name" value="ABC_tran"/>
    <property type="match status" value="1"/>
</dbReference>
<dbReference type="SUPFAM" id="SSF52540">
    <property type="entry name" value="P-loop containing nucleoside triphosphate hydrolases"/>
    <property type="match status" value="1"/>
</dbReference>
<keyword evidence="3" id="KW-0410">Iron transport</keyword>
<feature type="domain" description="ABC transporter" evidence="12">
    <location>
        <begin position="5"/>
        <end position="239"/>
    </location>
</feature>
<keyword evidence="6 13" id="KW-0067">ATP-binding</keyword>
<evidence type="ECO:0000256" key="1">
    <source>
        <dbReference type="ARBA" id="ARBA00022448"/>
    </source>
</evidence>
<evidence type="ECO:0000313" key="13">
    <source>
        <dbReference type="EMBL" id="MDP0397455.1"/>
    </source>
</evidence>
<evidence type="ECO:0000256" key="10">
    <source>
        <dbReference type="ARBA" id="ARBA00023136"/>
    </source>
</evidence>
<evidence type="ECO:0000256" key="6">
    <source>
        <dbReference type="ARBA" id="ARBA00022840"/>
    </source>
</evidence>
<keyword evidence="14" id="KW-1185">Reference proteome</keyword>
<dbReference type="PANTHER" id="PTHR42781">
    <property type="entry name" value="SPERMIDINE/PUTRESCINE IMPORT ATP-BINDING PROTEIN POTA"/>
    <property type="match status" value="1"/>
</dbReference>
<keyword evidence="7" id="KW-1278">Translocase</keyword>
<dbReference type="InterPro" id="IPR015853">
    <property type="entry name" value="ABC_transpr_FbpC"/>
</dbReference>
<dbReference type="SMART" id="SM00382">
    <property type="entry name" value="AAA"/>
    <property type="match status" value="1"/>
</dbReference>
<keyword evidence="2" id="KW-1003">Cell membrane</keyword>
<comment type="caution">
    <text evidence="13">The sequence shown here is derived from an EMBL/GenBank/DDBJ whole genome shotgun (WGS) entry which is preliminary data.</text>
</comment>
<evidence type="ECO:0000256" key="3">
    <source>
        <dbReference type="ARBA" id="ARBA00022496"/>
    </source>
</evidence>
<dbReference type="InterPro" id="IPR027417">
    <property type="entry name" value="P-loop_NTPase"/>
</dbReference>
<dbReference type="CDD" id="cd03259">
    <property type="entry name" value="ABC_Carb_Solutes_like"/>
    <property type="match status" value="1"/>
</dbReference>
<evidence type="ECO:0000256" key="8">
    <source>
        <dbReference type="ARBA" id="ARBA00023004"/>
    </source>
</evidence>
<evidence type="ECO:0000256" key="4">
    <source>
        <dbReference type="ARBA" id="ARBA00022519"/>
    </source>
</evidence>
<dbReference type="InterPro" id="IPR003593">
    <property type="entry name" value="AAA+_ATPase"/>
</dbReference>
<keyword evidence="5" id="KW-0547">Nucleotide-binding</keyword>
<dbReference type="Proteomes" id="UP001178281">
    <property type="component" value="Unassembled WGS sequence"/>
</dbReference>
<reference evidence="13" key="1">
    <citation type="submission" date="2023-08" db="EMBL/GenBank/DDBJ databases">
        <title>The draft genome of Tsukamurella strandjordii strain 050030.</title>
        <authorList>
            <person name="Zhao F."/>
            <person name="Feng Y."/>
            <person name="Zong Z."/>
        </authorList>
    </citation>
    <scope>NUCLEOTIDE SEQUENCE</scope>
    <source>
        <strain evidence="13">050030</strain>
    </source>
</reference>
<dbReference type="AlphaFoldDB" id="A0AA90NFB2"/>
<evidence type="ECO:0000256" key="9">
    <source>
        <dbReference type="ARBA" id="ARBA00023065"/>
    </source>
</evidence>
<dbReference type="GO" id="GO:0016887">
    <property type="term" value="F:ATP hydrolysis activity"/>
    <property type="evidence" value="ECO:0007669"/>
    <property type="project" value="InterPro"/>
</dbReference>
<dbReference type="InterPro" id="IPR003439">
    <property type="entry name" value="ABC_transporter-like_ATP-bd"/>
</dbReference>
<dbReference type="InterPro" id="IPR017871">
    <property type="entry name" value="ABC_transporter-like_CS"/>
</dbReference>
<dbReference type="EMBL" id="JAUTIX010000002">
    <property type="protein sequence ID" value="MDP0397455.1"/>
    <property type="molecule type" value="Genomic_DNA"/>
</dbReference>
<evidence type="ECO:0000256" key="5">
    <source>
        <dbReference type="ARBA" id="ARBA00022741"/>
    </source>
</evidence>
<dbReference type="PANTHER" id="PTHR42781:SF1">
    <property type="entry name" value="THIAMINE IMPORT ATP-BINDING PROTEIN THIQ"/>
    <property type="match status" value="1"/>
</dbReference>
<dbReference type="InterPro" id="IPR050093">
    <property type="entry name" value="ABC_SmlMolc_Importer"/>
</dbReference>
<dbReference type="GO" id="GO:0015408">
    <property type="term" value="F:ABC-type ferric iron transporter activity"/>
    <property type="evidence" value="ECO:0007669"/>
    <property type="project" value="InterPro"/>
</dbReference>
<dbReference type="GO" id="GO:0016020">
    <property type="term" value="C:membrane"/>
    <property type="evidence" value="ECO:0007669"/>
    <property type="project" value="InterPro"/>
</dbReference>
<evidence type="ECO:0000259" key="12">
    <source>
        <dbReference type="PROSITE" id="PS50893"/>
    </source>
</evidence>
<organism evidence="13 14">
    <name type="scientific">Tsukamurella strandjordii</name>
    <dbReference type="NCBI Taxonomy" id="147577"/>
    <lineage>
        <taxon>Bacteria</taxon>
        <taxon>Bacillati</taxon>
        <taxon>Actinomycetota</taxon>
        <taxon>Actinomycetes</taxon>
        <taxon>Mycobacteriales</taxon>
        <taxon>Tsukamurellaceae</taxon>
        <taxon>Tsukamurella</taxon>
    </lineage>
</organism>
<dbReference type="PROSITE" id="PS50893">
    <property type="entry name" value="ABC_TRANSPORTER_2"/>
    <property type="match status" value="1"/>
</dbReference>
<keyword evidence="9" id="KW-0406">Ion transport</keyword>
<dbReference type="EC" id="7.6.2.9" evidence="11"/>
<evidence type="ECO:0000256" key="11">
    <source>
        <dbReference type="ARBA" id="ARBA00066388"/>
    </source>
</evidence>
<dbReference type="FunFam" id="3.40.50.300:FF:000425">
    <property type="entry name" value="Probable ABC transporter, ATP-binding subunit"/>
    <property type="match status" value="1"/>
</dbReference>
<evidence type="ECO:0000313" key="14">
    <source>
        <dbReference type="Proteomes" id="UP001178281"/>
    </source>
</evidence>
<dbReference type="Gene3D" id="3.40.50.300">
    <property type="entry name" value="P-loop containing nucleotide triphosphate hydrolases"/>
    <property type="match status" value="1"/>
</dbReference>
<dbReference type="PROSITE" id="PS00211">
    <property type="entry name" value="ABC_TRANSPORTER_1"/>
    <property type="match status" value="1"/>
</dbReference>